<keyword evidence="3" id="KW-1185">Reference proteome</keyword>
<proteinExistence type="predicted"/>
<evidence type="ECO:0000313" key="2">
    <source>
        <dbReference type="EMBL" id="GBP60895.1"/>
    </source>
</evidence>
<feature type="compositionally biased region" description="Polar residues" evidence="1">
    <location>
        <begin position="1"/>
        <end position="12"/>
    </location>
</feature>
<name>A0A4C1XFC1_EUMVA</name>
<comment type="caution">
    <text evidence="2">The sequence shown here is derived from an EMBL/GenBank/DDBJ whole genome shotgun (WGS) entry which is preliminary data.</text>
</comment>
<gene>
    <name evidence="2" type="ORF">EVAR_48699_1</name>
</gene>
<dbReference type="PANTHER" id="PTHR46114">
    <property type="entry name" value="APPLE DOMAIN-CONTAINING PROTEIN"/>
    <property type="match status" value="1"/>
</dbReference>
<dbReference type="EMBL" id="BGZK01000799">
    <property type="protein sequence ID" value="GBP60895.1"/>
    <property type="molecule type" value="Genomic_DNA"/>
</dbReference>
<dbReference type="AlphaFoldDB" id="A0A4C1XFC1"/>
<evidence type="ECO:0000313" key="3">
    <source>
        <dbReference type="Proteomes" id="UP000299102"/>
    </source>
</evidence>
<feature type="region of interest" description="Disordered" evidence="1">
    <location>
        <begin position="1"/>
        <end position="32"/>
    </location>
</feature>
<dbReference type="PANTHER" id="PTHR46114:SF1">
    <property type="entry name" value="ZAD DOMAIN-CONTAINING PROTEIN"/>
    <property type="match status" value="1"/>
</dbReference>
<dbReference type="OrthoDB" id="8063408at2759"/>
<accession>A0A4C1XFC1</accession>
<organism evidence="2 3">
    <name type="scientific">Eumeta variegata</name>
    <name type="common">Bagworm moth</name>
    <name type="synonym">Eumeta japonica</name>
    <dbReference type="NCBI Taxonomy" id="151549"/>
    <lineage>
        <taxon>Eukaryota</taxon>
        <taxon>Metazoa</taxon>
        <taxon>Ecdysozoa</taxon>
        <taxon>Arthropoda</taxon>
        <taxon>Hexapoda</taxon>
        <taxon>Insecta</taxon>
        <taxon>Pterygota</taxon>
        <taxon>Neoptera</taxon>
        <taxon>Endopterygota</taxon>
        <taxon>Lepidoptera</taxon>
        <taxon>Glossata</taxon>
        <taxon>Ditrysia</taxon>
        <taxon>Tineoidea</taxon>
        <taxon>Psychidae</taxon>
        <taxon>Oiketicinae</taxon>
        <taxon>Eumeta</taxon>
    </lineage>
</organism>
<feature type="region of interest" description="Disordered" evidence="1">
    <location>
        <begin position="339"/>
        <end position="373"/>
    </location>
</feature>
<evidence type="ECO:0000256" key="1">
    <source>
        <dbReference type="SAM" id="MobiDB-lite"/>
    </source>
</evidence>
<dbReference type="Proteomes" id="UP000299102">
    <property type="component" value="Unassembled WGS sequence"/>
</dbReference>
<protein>
    <submittedName>
        <fullName evidence="2">Uncharacterized protein</fullName>
    </submittedName>
</protein>
<reference evidence="2 3" key="1">
    <citation type="journal article" date="2019" name="Commun. Biol.">
        <title>The bagworm genome reveals a unique fibroin gene that provides high tensile strength.</title>
        <authorList>
            <person name="Kono N."/>
            <person name="Nakamura H."/>
            <person name="Ohtoshi R."/>
            <person name="Tomita M."/>
            <person name="Numata K."/>
            <person name="Arakawa K."/>
        </authorList>
    </citation>
    <scope>NUCLEOTIDE SEQUENCE [LARGE SCALE GENOMIC DNA]</scope>
</reference>
<feature type="compositionally biased region" description="Low complexity" evidence="1">
    <location>
        <begin position="339"/>
        <end position="352"/>
    </location>
</feature>
<sequence>MQGSGNPVSASGQGEKAGPQASSSSDCSSSVVGNLATGECTITRNKKTKDPETFSREELNDLIRDLNLPKDGAELLASRLKHKNLLAPKVTAYFYRNREEEFRKFFTKDDENSVVYCSNVKGLVDELKPDTYRDDEWRLFIDSSTRSLKAVLLHISNTLAPIPIAHSTKLKETYENLEIVLDKIQYSEHQWRICGDLKIATLLLGQQSGFTKYPCYLCLWDSRDRKNHYVKKEWPSRVQLNVGRHNVIRAPLIQPSNYLLPPLHIKLGLIKQYVKALDKDGDCFRYLRGKFPAISDAKLKEGIFNGPQIRTLFQDTNFSAESFVAGAVAAAAVDPRRASPALECGSARPPRNGTRRARPAPRPRPAPLHLSPAGRTPLFANRIALSVGPHLPSDVPEPGPTK</sequence>